<accession>A0AAW0BQ08</accession>
<feature type="transmembrane region" description="Helical" evidence="1">
    <location>
        <begin position="20"/>
        <end position="41"/>
    </location>
</feature>
<evidence type="ECO:0000313" key="2">
    <source>
        <dbReference type="EMBL" id="KAK7028523.1"/>
    </source>
</evidence>
<keyword evidence="1" id="KW-0472">Membrane</keyword>
<proteinExistence type="predicted"/>
<feature type="transmembrane region" description="Helical" evidence="1">
    <location>
        <begin position="182"/>
        <end position="205"/>
    </location>
</feature>
<feature type="transmembrane region" description="Helical" evidence="1">
    <location>
        <begin position="225"/>
        <end position="246"/>
    </location>
</feature>
<dbReference type="Proteomes" id="UP001362999">
    <property type="component" value="Unassembled WGS sequence"/>
</dbReference>
<reference evidence="2 3" key="1">
    <citation type="journal article" date="2024" name="J Genomics">
        <title>Draft genome sequencing and assembly of Favolaschia claudopus CIRM-BRFM 2984 isolated from oak limbs.</title>
        <authorList>
            <person name="Navarro D."/>
            <person name="Drula E."/>
            <person name="Chaduli D."/>
            <person name="Cazenave R."/>
            <person name="Ahrendt S."/>
            <person name="Wang J."/>
            <person name="Lipzen A."/>
            <person name="Daum C."/>
            <person name="Barry K."/>
            <person name="Grigoriev I.V."/>
            <person name="Favel A."/>
            <person name="Rosso M.N."/>
            <person name="Martin F."/>
        </authorList>
    </citation>
    <scope>NUCLEOTIDE SEQUENCE [LARGE SCALE GENOMIC DNA]</scope>
    <source>
        <strain evidence="2 3">CIRM-BRFM 2984</strain>
    </source>
</reference>
<dbReference type="EMBL" id="JAWWNJ010000028">
    <property type="protein sequence ID" value="KAK7028523.1"/>
    <property type="molecule type" value="Genomic_DNA"/>
</dbReference>
<keyword evidence="3" id="KW-1185">Reference proteome</keyword>
<evidence type="ECO:0000256" key="1">
    <source>
        <dbReference type="SAM" id="Phobius"/>
    </source>
</evidence>
<dbReference type="AlphaFoldDB" id="A0AAW0BQ08"/>
<feature type="transmembrane region" description="Helical" evidence="1">
    <location>
        <begin position="53"/>
        <end position="73"/>
    </location>
</feature>
<feature type="transmembrane region" description="Helical" evidence="1">
    <location>
        <begin position="153"/>
        <end position="170"/>
    </location>
</feature>
<name>A0AAW0BQ08_9AGAR</name>
<keyword evidence="1" id="KW-1133">Transmembrane helix</keyword>
<organism evidence="2 3">
    <name type="scientific">Favolaschia claudopus</name>
    <dbReference type="NCBI Taxonomy" id="2862362"/>
    <lineage>
        <taxon>Eukaryota</taxon>
        <taxon>Fungi</taxon>
        <taxon>Dikarya</taxon>
        <taxon>Basidiomycota</taxon>
        <taxon>Agaricomycotina</taxon>
        <taxon>Agaricomycetes</taxon>
        <taxon>Agaricomycetidae</taxon>
        <taxon>Agaricales</taxon>
        <taxon>Marasmiineae</taxon>
        <taxon>Mycenaceae</taxon>
        <taxon>Favolaschia</taxon>
    </lineage>
</organism>
<evidence type="ECO:0000313" key="3">
    <source>
        <dbReference type="Proteomes" id="UP001362999"/>
    </source>
</evidence>
<gene>
    <name evidence="2" type="ORF">R3P38DRAFT_3190120</name>
</gene>
<sequence length="275" mass="30168">MNFTSMNYTIDWVGEKIFWIQGVISLVFYGFYVALFLFSLYTLSRRRTTGTTLLIFANYLMAVAGTTQIALTITVSLNDLDTLQGIIEGNEGKIASAIHAGQELYIAQAVTFVANKWIAFSFSFYPTTDKCQILTLSQLYRCYVIWSCQMKPIILPALLLVLTAGIGGYASTPKRTIVYERAAYTLAAATSLSLTALTAGRIFWVRRAASTIFCPDSPISRRYKMAVGVILESGAVYLLGIMALVIGSFSNVDMTIITLGIAQQLMAGSTGRLLL</sequence>
<comment type="caution">
    <text evidence="2">The sequence shown here is derived from an EMBL/GenBank/DDBJ whole genome shotgun (WGS) entry which is preliminary data.</text>
</comment>
<protein>
    <submittedName>
        <fullName evidence="2">Uncharacterized protein</fullName>
    </submittedName>
</protein>
<keyword evidence="1" id="KW-0812">Transmembrane</keyword>